<dbReference type="InterPro" id="IPR005496">
    <property type="entry name" value="Integral_membrane_TerC"/>
</dbReference>
<dbReference type="PANTHER" id="PTHR30238">
    <property type="entry name" value="MEMBRANE BOUND PREDICTED REDOX MODULATOR"/>
    <property type="match status" value="1"/>
</dbReference>
<dbReference type="AlphaFoldDB" id="A0A974WI09"/>
<evidence type="ECO:0000256" key="6">
    <source>
        <dbReference type="SAM" id="Phobius"/>
    </source>
</evidence>
<protein>
    <submittedName>
        <fullName evidence="7">TerC family protein</fullName>
    </submittedName>
</protein>
<dbReference type="NCBIfam" id="TIGR03718">
    <property type="entry name" value="R_switched_Alx"/>
    <property type="match status" value="1"/>
</dbReference>
<name>A0A974WI09_9BACT</name>
<keyword evidence="5 6" id="KW-0472">Membrane</keyword>
<evidence type="ECO:0000256" key="5">
    <source>
        <dbReference type="ARBA" id="ARBA00023136"/>
    </source>
</evidence>
<dbReference type="KEGG" id="fuv:JR347_12850"/>
<dbReference type="EMBL" id="CP070608">
    <property type="protein sequence ID" value="QSE96485.1"/>
    <property type="molecule type" value="Genomic_DNA"/>
</dbReference>
<feature type="transmembrane region" description="Helical" evidence="6">
    <location>
        <begin position="36"/>
        <end position="56"/>
    </location>
</feature>
<evidence type="ECO:0000313" key="8">
    <source>
        <dbReference type="Proteomes" id="UP000662783"/>
    </source>
</evidence>
<keyword evidence="3 6" id="KW-0812">Transmembrane</keyword>
<sequence>MLTYLWIFFSILIVLLLIIDLFVIHRKDKEISLKHSLIETGIWILISLAFNVVIYFTLGSKSGSEFLTAYLIEKSLSVDNLFVFQIIFTYYLVPAKLQHRVLFWGIVGSIIMRAIFIYFGVKLIENFDFLLYIMGLFLVIAGIKLLLGKESKINPKNNLIGRLIGNIIPVMKNYNGNQFFVTRNWKVYATPLFIVLVAIETTDIIFALDSVPAILGITVDPFIVYTSNIFAILGLRALYFSLSGIMSLFHLLKYGLGVILVFIGVKIFCEDFYHIDTLYSLGVVLTVLVGSIVGSLMIKPRLANNTEIPIQ</sequence>
<organism evidence="7 8">
    <name type="scientific">Fulvivirga lutea</name>
    <dbReference type="NCBI Taxonomy" id="2810512"/>
    <lineage>
        <taxon>Bacteria</taxon>
        <taxon>Pseudomonadati</taxon>
        <taxon>Bacteroidota</taxon>
        <taxon>Cytophagia</taxon>
        <taxon>Cytophagales</taxon>
        <taxon>Fulvivirgaceae</taxon>
        <taxon>Fulvivirga</taxon>
    </lineage>
</organism>
<feature type="transmembrane region" description="Helical" evidence="6">
    <location>
        <begin position="127"/>
        <end position="147"/>
    </location>
</feature>
<dbReference type="RefSeq" id="WP_205721001.1">
    <property type="nucleotide sequence ID" value="NZ_CP070608.1"/>
</dbReference>
<keyword evidence="8" id="KW-1185">Reference proteome</keyword>
<keyword evidence="4 6" id="KW-1133">Transmembrane helix</keyword>
<dbReference type="PANTHER" id="PTHR30238:SF0">
    <property type="entry name" value="THYLAKOID MEMBRANE PROTEIN TERC, CHLOROPLASTIC"/>
    <property type="match status" value="1"/>
</dbReference>
<reference evidence="7" key="1">
    <citation type="submission" date="2021-02" db="EMBL/GenBank/DDBJ databases">
        <title>Fulvivirga sp. S481 isolated from sea water.</title>
        <authorList>
            <person name="Bae S.S."/>
            <person name="Baek K."/>
        </authorList>
    </citation>
    <scope>NUCLEOTIDE SEQUENCE</scope>
    <source>
        <strain evidence="7">S481</strain>
    </source>
</reference>
<feature type="transmembrane region" description="Helical" evidence="6">
    <location>
        <begin position="251"/>
        <end position="268"/>
    </location>
</feature>
<feature type="transmembrane region" description="Helical" evidence="6">
    <location>
        <begin position="6"/>
        <end position="24"/>
    </location>
</feature>
<dbReference type="InterPro" id="IPR022369">
    <property type="entry name" value="Integral_membrane_TerC_rswitch"/>
</dbReference>
<feature type="transmembrane region" description="Helical" evidence="6">
    <location>
        <begin position="280"/>
        <end position="298"/>
    </location>
</feature>
<evidence type="ECO:0000256" key="3">
    <source>
        <dbReference type="ARBA" id="ARBA00022692"/>
    </source>
</evidence>
<feature type="transmembrane region" description="Helical" evidence="6">
    <location>
        <begin position="187"/>
        <end position="208"/>
    </location>
</feature>
<comment type="similarity">
    <text evidence="2">Belongs to the TerC family.</text>
</comment>
<feature type="transmembrane region" description="Helical" evidence="6">
    <location>
        <begin position="101"/>
        <end position="121"/>
    </location>
</feature>
<accession>A0A974WI09</accession>
<comment type="subcellular location">
    <subcellularLocation>
        <location evidence="1">Membrane</location>
        <topology evidence="1">Multi-pass membrane protein</topology>
    </subcellularLocation>
</comment>
<evidence type="ECO:0000313" key="7">
    <source>
        <dbReference type="EMBL" id="QSE96485.1"/>
    </source>
</evidence>
<dbReference type="Pfam" id="PF03741">
    <property type="entry name" value="TerC"/>
    <property type="match status" value="1"/>
</dbReference>
<feature type="transmembrane region" description="Helical" evidence="6">
    <location>
        <begin position="76"/>
        <end position="94"/>
    </location>
</feature>
<evidence type="ECO:0000256" key="1">
    <source>
        <dbReference type="ARBA" id="ARBA00004141"/>
    </source>
</evidence>
<feature type="transmembrane region" description="Helical" evidence="6">
    <location>
        <begin position="214"/>
        <end position="239"/>
    </location>
</feature>
<evidence type="ECO:0000256" key="2">
    <source>
        <dbReference type="ARBA" id="ARBA00007511"/>
    </source>
</evidence>
<dbReference type="Proteomes" id="UP000662783">
    <property type="component" value="Chromosome"/>
</dbReference>
<gene>
    <name evidence="7" type="ORF">JR347_12850</name>
</gene>
<evidence type="ECO:0000256" key="4">
    <source>
        <dbReference type="ARBA" id="ARBA00022989"/>
    </source>
</evidence>
<proteinExistence type="inferred from homology"/>
<dbReference type="GO" id="GO:0016020">
    <property type="term" value="C:membrane"/>
    <property type="evidence" value="ECO:0007669"/>
    <property type="project" value="UniProtKB-SubCell"/>
</dbReference>